<organism evidence="2 3">
    <name type="scientific">Planoprotostelium fungivorum</name>
    <dbReference type="NCBI Taxonomy" id="1890364"/>
    <lineage>
        <taxon>Eukaryota</taxon>
        <taxon>Amoebozoa</taxon>
        <taxon>Evosea</taxon>
        <taxon>Variosea</taxon>
        <taxon>Cavosteliida</taxon>
        <taxon>Cavosteliaceae</taxon>
        <taxon>Planoprotostelium</taxon>
    </lineage>
</organism>
<proteinExistence type="predicted"/>
<keyword evidence="3" id="KW-1185">Reference proteome</keyword>
<name>A0A2P6NDR9_9EUKA</name>
<feature type="compositionally biased region" description="Acidic residues" evidence="1">
    <location>
        <begin position="90"/>
        <end position="114"/>
    </location>
</feature>
<evidence type="ECO:0000313" key="3">
    <source>
        <dbReference type="Proteomes" id="UP000241769"/>
    </source>
</evidence>
<comment type="caution">
    <text evidence="2">The sequence shown here is derived from an EMBL/GenBank/DDBJ whole genome shotgun (WGS) entry which is preliminary data.</text>
</comment>
<evidence type="ECO:0000313" key="2">
    <source>
        <dbReference type="EMBL" id="PRP82075.1"/>
    </source>
</evidence>
<feature type="region of interest" description="Disordered" evidence="1">
    <location>
        <begin position="135"/>
        <end position="156"/>
    </location>
</feature>
<protein>
    <submittedName>
        <fullName evidence="2">Uncharacterized protein</fullName>
    </submittedName>
</protein>
<feature type="region of interest" description="Disordered" evidence="1">
    <location>
        <begin position="83"/>
        <end position="121"/>
    </location>
</feature>
<reference evidence="2 3" key="1">
    <citation type="journal article" date="2018" name="Genome Biol. Evol.">
        <title>Multiple Roots of Fruiting Body Formation in Amoebozoa.</title>
        <authorList>
            <person name="Hillmann F."/>
            <person name="Forbes G."/>
            <person name="Novohradska S."/>
            <person name="Ferling I."/>
            <person name="Riege K."/>
            <person name="Groth M."/>
            <person name="Westermann M."/>
            <person name="Marz M."/>
            <person name="Spaller T."/>
            <person name="Winckler T."/>
            <person name="Schaap P."/>
            <person name="Glockner G."/>
        </authorList>
    </citation>
    <scope>NUCLEOTIDE SEQUENCE [LARGE SCALE GENOMIC DNA]</scope>
    <source>
        <strain evidence="2 3">Jena</strain>
    </source>
</reference>
<feature type="compositionally biased region" description="Acidic residues" evidence="1">
    <location>
        <begin position="138"/>
        <end position="156"/>
    </location>
</feature>
<sequence>MATISTTAAPLAFGRDITNTNDKKATEIKKRIVASAWTGVHIRYDAESEDVQVASVEKGEPVDTASLGETTFSFSSPVLVKTDSSASDVDATEDFEDENDENVAPQEEENEGEADLWTIREPTREAKWCGTRVFFSSSDDEVEEDEEEQAEDDQMEIIEKNFASLTADA</sequence>
<accession>A0A2P6NDR9</accession>
<gene>
    <name evidence="2" type="ORF">PROFUN_03765</name>
</gene>
<dbReference type="Proteomes" id="UP000241769">
    <property type="component" value="Unassembled WGS sequence"/>
</dbReference>
<dbReference type="InParanoid" id="A0A2P6NDR9"/>
<evidence type="ECO:0000256" key="1">
    <source>
        <dbReference type="SAM" id="MobiDB-lite"/>
    </source>
</evidence>
<dbReference type="AlphaFoldDB" id="A0A2P6NDR9"/>
<dbReference type="EMBL" id="MDYQ01000111">
    <property type="protein sequence ID" value="PRP82075.1"/>
    <property type="molecule type" value="Genomic_DNA"/>
</dbReference>